<accession>A0A2S9V471</accession>
<evidence type="ECO:0000313" key="10">
    <source>
        <dbReference type="Proteomes" id="UP000238949"/>
    </source>
</evidence>
<dbReference type="AlphaFoldDB" id="A0A2S9V471"/>
<organism evidence="9 10">
    <name type="scientific">Alteromonas alba</name>
    <dbReference type="NCBI Taxonomy" id="2079529"/>
    <lineage>
        <taxon>Bacteria</taxon>
        <taxon>Pseudomonadati</taxon>
        <taxon>Pseudomonadota</taxon>
        <taxon>Gammaproteobacteria</taxon>
        <taxon>Alteromonadales</taxon>
        <taxon>Alteromonadaceae</taxon>
        <taxon>Alteromonas/Salinimonas group</taxon>
        <taxon>Alteromonas</taxon>
    </lineage>
</organism>
<dbReference type="Gene3D" id="2.20.25.160">
    <property type="match status" value="1"/>
</dbReference>
<dbReference type="PANTHER" id="PTHR15162:SF7">
    <property type="entry name" value="SUCCINYLGLUTAMATE DESUCCINYLASE"/>
    <property type="match status" value="1"/>
</dbReference>
<feature type="binding site" evidence="6">
    <location>
        <position position="12"/>
    </location>
    <ligand>
        <name>Zn(2+)</name>
        <dbReference type="ChEBI" id="CHEBI:29105"/>
    </ligand>
</feature>
<evidence type="ECO:0000259" key="7">
    <source>
        <dbReference type="Pfam" id="PF04952"/>
    </source>
</evidence>
<evidence type="ECO:0000256" key="5">
    <source>
        <dbReference type="PIRSR" id="PIRSR018001-1"/>
    </source>
</evidence>
<dbReference type="Proteomes" id="UP000238949">
    <property type="component" value="Unassembled WGS sequence"/>
</dbReference>
<feature type="binding site" evidence="6">
    <location>
        <position position="15"/>
    </location>
    <ligand>
        <name>Zn(2+)</name>
        <dbReference type="ChEBI" id="CHEBI:29105"/>
    </ligand>
</feature>
<dbReference type="NCBIfam" id="NF002601">
    <property type="entry name" value="PRK02259.1"/>
    <property type="match status" value="1"/>
</dbReference>
<proteinExistence type="inferred from homology"/>
<dbReference type="Gene3D" id="3.40.630.10">
    <property type="entry name" value="Zn peptidases"/>
    <property type="match status" value="1"/>
</dbReference>
<sequence>MIANITIVGGTHGNETSGIQLVRNWQQFGVPSAYKGLSIDCYLSNMAAIDANVRFVEEDLNRQFTPALLARQPQCQEARLAHALNQQWGPKGESDIDLLIDIHNTTSAMGATLIILQADEFHTQLARYVKQQMPEANILVEDEKPPAEHAYLCSIGKRGIMIEVGAQPQGVLRADVYDLTERMALAILDFVKAYNSDSVPELPPCDVFRFIENITFPLSEDGERLAMIHPALQDNDFAPVSAGEPVFLSFDGQPQTWQGETIYPHFINEAAYHKLHVAFATATKAQL</sequence>
<feature type="active site" description="Proton donor/acceptor" evidence="5">
    <location>
        <position position="163"/>
    </location>
</feature>
<keyword evidence="10" id="KW-1185">Reference proteome</keyword>
<evidence type="ECO:0000256" key="3">
    <source>
        <dbReference type="ARBA" id="ARBA00022801"/>
    </source>
</evidence>
<dbReference type="EMBL" id="PVNP01000211">
    <property type="protein sequence ID" value="PRO71240.1"/>
    <property type="molecule type" value="Genomic_DNA"/>
</dbReference>
<evidence type="ECO:0000256" key="2">
    <source>
        <dbReference type="ARBA" id="ARBA00022723"/>
    </source>
</evidence>
<comment type="caution">
    <text evidence="9">The sequence shown here is derived from an EMBL/GenBank/DDBJ whole genome shotgun (WGS) entry which is preliminary data.</text>
</comment>
<dbReference type="InterPro" id="IPR050178">
    <property type="entry name" value="AspA/AstE_fam"/>
</dbReference>
<evidence type="ECO:0000256" key="4">
    <source>
        <dbReference type="ARBA" id="ARBA00022833"/>
    </source>
</evidence>
<reference evidence="10" key="1">
    <citation type="journal article" date="2020" name="Int. J. Syst. Evol. Microbiol.">
        <title>Alteromonas alba sp. nov., a marine bacterium isolated from the seawater of the West Pacific Ocean.</title>
        <authorList>
            <person name="Sun C."/>
            <person name="Wu Y.-H."/>
            <person name="Xamxidin M."/>
            <person name="Cheng H."/>
            <person name="Xu X.-W."/>
        </authorList>
    </citation>
    <scope>NUCLEOTIDE SEQUENCE [LARGE SCALE GENOMIC DNA]</scope>
    <source>
        <strain evidence="10">190</strain>
    </source>
</reference>
<dbReference type="GO" id="GO:0016811">
    <property type="term" value="F:hydrolase activity, acting on carbon-nitrogen (but not peptide) bonds, in linear amides"/>
    <property type="evidence" value="ECO:0007669"/>
    <property type="project" value="InterPro"/>
</dbReference>
<evidence type="ECO:0000256" key="6">
    <source>
        <dbReference type="PIRSR" id="PIRSR018001-3"/>
    </source>
</evidence>
<dbReference type="OrthoDB" id="531770at2"/>
<dbReference type="Pfam" id="PF04952">
    <property type="entry name" value="AstE_AspA_hybrid"/>
    <property type="match status" value="1"/>
</dbReference>
<gene>
    <name evidence="9" type="ORF">C6Y40_22845</name>
</gene>
<evidence type="ECO:0000313" key="9">
    <source>
        <dbReference type="EMBL" id="PRO71240.1"/>
    </source>
</evidence>
<evidence type="ECO:0000256" key="1">
    <source>
        <dbReference type="ARBA" id="ARBA00006173"/>
    </source>
</evidence>
<dbReference type="InterPro" id="IPR055438">
    <property type="entry name" value="AstE_AspA_cat"/>
</dbReference>
<keyword evidence="2 6" id="KW-0479">Metal-binding</keyword>
<feature type="domain" description="Succinylglutamate desuccinylase/Aspartoacylase catalytic" evidence="8">
    <location>
        <begin position="4"/>
        <end position="190"/>
    </location>
</feature>
<comment type="similarity">
    <text evidence="1">Belongs to the AspA/AstE family. Aspartoacylase subfamily.</text>
</comment>
<dbReference type="GO" id="GO:0016788">
    <property type="term" value="F:hydrolase activity, acting on ester bonds"/>
    <property type="evidence" value="ECO:0007669"/>
    <property type="project" value="InterPro"/>
</dbReference>
<dbReference type="Pfam" id="PF24827">
    <property type="entry name" value="AstE_AspA_cat"/>
    <property type="match status" value="1"/>
</dbReference>
<dbReference type="InterPro" id="IPR016708">
    <property type="entry name" value="Aspartoacylase"/>
</dbReference>
<dbReference type="CDD" id="cd06909">
    <property type="entry name" value="M14_ASPA"/>
    <property type="match status" value="1"/>
</dbReference>
<keyword evidence="3" id="KW-0378">Hydrolase</keyword>
<name>A0A2S9V471_9ALTE</name>
<dbReference type="RefSeq" id="WP_105936694.1">
    <property type="nucleotide sequence ID" value="NZ_PVNP01000211.1"/>
</dbReference>
<comment type="cofactor">
    <cofactor evidence="6">
        <name>Zn(2+)</name>
        <dbReference type="ChEBI" id="CHEBI:29105"/>
    </cofactor>
    <text evidence="6">Binds 1 zinc ion per subunit.</text>
</comment>
<keyword evidence="4 6" id="KW-0862">Zinc</keyword>
<dbReference type="InterPro" id="IPR007036">
    <property type="entry name" value="Aste_AspA_hybrid_dom"/>
</dbReference>
<dbReference type="PIRSF" id="PIRSF018001">
    <property type="entry name" value="Aspartoacylase"/>
    <property type="match status" value="1"/>
</dbReference>
<protein>
    <submittedName>
        <fullName evidence="9">Aspartoacylase</fullName>
    </submittedName>
</protein>
<evidence type="ECO:0000259" key="8">
    <source>
        <dbReference type="Pfam" id="PF24827"/>
    </source>
</evidence>
<dbReference type="GO" id="GO:0005829">
    <property type="term" value="C:cytosol"/>
    <property type="evidence" value="ECO:0007669"/>
    <property type="project" value="TreeGrafter"/>
</dbReference>
<dbReference type="GO" id="GO:0046872">
    <property type="term" value="F:metal ion binding"/>
    <property type="evidence" value="ECO:0007669"/>
    <property type="project" value="UniProtKB-KW"/>
</dbReference>
<feature type="domain" description="AstE/AspA barrel-sandwich hybrid" evidence="7">
    <location>
        <begin position="204"/>
        <end position="282"/>
    </location>
</feature>
<dbReference type="PANTHER" id="PTHR15162">
    <property type="entry name" value="ASPARTOACYLASE"/>
    <property type="match status" value="1"/>
</dbReference>
<dbReference type="SUPFAM" id="SSF53187">
    <property type="entry name" value="Zn-dependent exopeptidases"/>
    <property type="match status" value="1"/>
</dbReference>
<feature type="binding site" evidence="6">
    <location>
        <position position="103"/>
    </location>
    <ligand>
        <name>Zn(2+)</name>
        <dbReference type="ChEBI" id="CHEBI:29105"/>
    </ligand>
</feature>